<dbReference type="Proteomes" id="UP000603865">
    <property type="component" value="Unassembled WGS sequence"/>
</dbReference>
<feature type="domain" description="Methyltransferase type 11" evidence="1">
    <location>
        <begin position="46"/>
        <end position="143"/>
    </location>
</feature>
<evidence type="ECO:0000313" key="2">
    <source>
        <dbReference type="EMBL" id="GGQ97620.1"/>
    </source>
</evidence>
<evidence type="ECO:0000313" key="3">
    <source>
        <dbReference type="Proteomes" id="UP000603865"/>
    </source>
</evidence>
<dbReference type="Gene3D" id="3.40.50.150">
    <property type="entry name" value="Vaccinia Virus protein VP39"/>
    <property type="match status" value="1"/>
</dbReference>
<protein>
    <recommendedName>
        <fullName evidence="1">Methyltransferase type 11 domain-containing protein</fullName>
    </recommendedName>
</protein>
<dbReference type="InterPro" id="IPR029063">
    <property type="entry name" value="SAM-dependent_MTases_sf"/>
</dbReference>
<sequence>MPLTAAGYMSWRARSLSLLSGTAFDLTQEAALFGALCRPEAGQRWLDVGTSAGYYAALLAGAGAHVLACDLSPAMLRVAQRRLRDLFPELGGIDWALLNGEQTGLPRASFDGVTIGATLNETSSPAAMLREAAALLKPGGQLWLMYLGRNGSLGQRALTRLGGLTFLDPAELGTYLPQMERRDLRRVREVVFERWVRQP</sequence>
<dbReference type="SUPFAM" id="SSF53335">
    <property type="entry name" value="S-adenosyl-L-methionine-dependent methyltransferases"/>
    <property type="match status" value="1"/>
</dbReference>
<comment type="caution">
    <text evidence="2">The sequence shown here is derived from an EMBL/GenBank/DDBJ whole genome shotgun (WGS) entry which is preliminary data.</text>
</comment>
<dbReference type="AlphaFoldDB" id="A0A918BY16"/>
<dbReference type="InterPro" id="IPR050508">
    <property type="entry name" value="Methyltransf_Superfamily"/>
</dbReference>
<dbReference type="EMBL" id="BMQL01000002">
    <property type="protein sequence ID" value="GGQ97620.1"/>
    <property type="molecule type" value="Genomic_DNA"/>
</dbReference>
<organism evidence="2 3">
    <name type="scientific">Deinococcus ruber</name>
    <dbReference type="NCBI Taxonomy" id="1848197"/>
    <lineage>
        <taxon>Bacteria</taxon>
        <taxon>Thermotogati</taxon>
        <taxon>Deinococcota</taxon>
        <taxon>Deinococci</taxon>
        <taxon>Deinococcales</taxon>
        <taxon>Deinococcaceae</taxon>
        <taxon>Deinococcus</taxon>
    </lineage>
</organism>
<gene>
    <name evidence="2" type="ORF">GCM10008957_07610</name>
</gene>
<dbReference type="Pfam" id="PF08241">
    <property type="entry name" value="Methyltransf_11"/>
    <property type="match status" value="1"/>
</dbReference>
<reference evidence="2" key="2">
    <citation type="submission" date="2020-09" db="EMBL/GenBank/DDBJ databases">
        <authorList>
            <person name="Sun Q."/>
            <person name="Ohkuma M."/>
        </authorList>
    </citation>
    <scope>NUCLEOTIDE SEQUENCE</scope>
    <source>
        <strain evidence="2">JCM 31311</strain>
    </source>
</reference>
<keyword evidence="3" id="KW-1185">Reference proteome</keyword>
<accession>A0A918BY16</accession>
<dbReference type="CDD" id="cd02440">
    <property type="entry name" value="AdoMet_MTases"/>
    <property type="match status" value="1"/>
</dbReference>
<dbReference type="PANTHER" id="PTHR42912">
    <property type="entry name" value="METHYLTRANSFERASE"/>
    <property type="match status" value="1"/>
</dbReference>
<dbReference type="InterPro" id="IPR013216">
    <property type="entry name" value="Methyltransf_11"/>
</dbReference>
<proteinExistence type="predicted"/>
<reference evidence="2" key="1">
    <citation type="journal article" date="2014" name="Int. J. Syst. Evol. Microbiol.">
        <title>Complete genome sequence of Corynebacterium casei LMG S-19264T (=DSM 44701T), isolated from a smear-ripened cheese.</title>
        <authorList>
            <consortium name="US DOE Joint Genome Institute (JGI-PGF)"/>
            <person name="Walter F."/>
            <person name="Albersmeier A."/>
            <person name="Kalinowski J."/>
            <person name="Ruckert C."/>
        </authorList>
    </citation>
    <scope>NUCLEOTIDE SEQUENCE</scope>
    <source>
        <strain evidence="2">JCM 31311</strain>
    </source>
</reference>
<evidence type="ECO:0000259" key="1">
    <source>
        <dbReference type="Pfam" id="PF08241"/>
    </source>
</evidence>
<dbReference type="GO" id="GO:0008757">
    <property type="term" value="F:S-adenosylmethionine-dependent methyltransferase activity"/>
    <property type="evidence" value="ECO:0007669"/>
    <property type="project" value="InterPro"/>
</dbReference>
<name>A0A918BY16_9DEIO</name>